<dbReference type="SUPFAM" id="SSF55816">
    <property type="entry name" value="5'-nucleotidase (syn. UDP-sugar hydrolase), C-terminal domain"/>
    <property type="match status" value="1"/>
</dbReference>
<comment type="caution">
    <text evidence="5">The sequence shown here is derived from an EMBL/GenBank/DDBJ whole genome shotgun (WGS) entry which is preliminary data.</text>
</comment>
<dbReference type="InterPro" id="IPR036907">
    <property type="entry name" value="5'-Nucleotdase_C_sf"/>
</dbReference>
<keyword evidence="6" id="KW-1185">Reference proteome</keyword>
<dbReference type="PANTHER" id="PTHR11575:SF24">
    <property type="entry name" value="5'-NUCLEOTIDASE"/>
    <property type="match status" value="1"/>
</dbReference>
<keyword evidence="2" id="KW-0547">Nucleotide-binding</keyword>
<dbReference type="GO" id="GO:0000166">
    <property type="term" value="F:nucleotide binding"/>
    <property type="evidence" value="ECO:0007669"/>
    <property type="project" value="UniProtKB-KW"/>
</dbReference>
<dbReference type="Gene3D" id="3.60.21.10">
    <property type="match status" value="1"/>
</dbReference>
<dbReference type="Gene3D" id="3.90.780.10">
    <property type="entry name" value="5'-Nucleotidase, C-terminal domain"/>
    <property type="match status" value="1"/>
</dbReference>
<dbReference type="GO" id="GO:0008768">
    <property type="term" value="F:UDP-sugar diphosphatase activity"/>
    <property type="evidence" value="ECO:0007669"/>
    <property type="project" value="TreeGrafter"/>
</dbReference>
<organism evidence="5 6">
    <name type="scientific">Ulvibacter antarcticus</name>
    <dbReference type="NCBI Taxonomy" id="442714"/>
    <lineage>
        <taxon>Bacteria</taxon>
        <taxon>Pseudomonadati</taxon>
        <taxon>Bacteroidota</taxon>
        <taxon>Flavobacteriia</taxon>
        <taxon>Flavobacteriales</taxon>
        <taxon>Flavobacteriaceae</taxon>
        <taxon>Ulvibacter</taxon>
    </lineage>
</organism>
<dbReference type="GO" id="GO:0030288">
    <property type="term" value="C:outer membrane-bounded periplasmic space"/>
    <property type="evidence" value="ECO:0007669"/>
    <property type="project" value="TreeGrafter"/>
</dbReference>
<comment type="similarity">
    <text evidence="2">Belongs to the 5'-nucleotidase family.</text>
</comment>
<dbReference type="PROSITE" id="PS51257">
    <property type="entry name" value="PROKAR_LIPOPROTEIN"/>
    <property type="match status" value="1"/>
</dbReference>
<dbReference type="InterPro" id="IPR006179">
    <property type="entry name" value="5_nucleotidase/apyrase"/>
</dbReference>
<proteinExistence type="inferred from homology"/>
<gene>
    <name evidence="5" type="ORF">BXY75_2846</name>
</gene>
<dbReference type="GO" id="GO:0008253">
    <property type="term" value="F:5'-nucleotidase activity"/>
    <property type="evidence" value="ECO:0007669"/>
    <property type="project" value="TreeGrafter"/>
</dbReference>
<evidence type="ECO:0000313" key="6">
    <source>
        <dbReference type="Proteomes" id="UP000271339"/>
    </source>
</evidence>
<reference evidence="5 6" key="1">
    <citation type="submission" date="2018-10" db="EMBL/GenBank/DDBJ databases">
        <title>Genomic Encyclopedia of Archaeal and Bacterial Type Strains, Phase II (KMG-II): from individual species to whole genera.</title>
        <authorList>
            <person name="Goeker M."/>
        </authorList>
    </citation>
    <scope>NUCLEOTIDE SEQUENCE [LARGE SCALE GENOMIC DNA]</scope>
    <source>
        <strain evidence="5 6">DSM 23424</strain>
    </source>
</reference>
<keyword evidence="1" id="KW-0732">Signal</keyword>
<feature type="domain" description="5'-Nucleotidase C-terminal" evidence="4">
    <location>
        <begin position="355"/>
        <end position="483"/>
    </location>
</feature>
<evidence type="ECO:0000259" key="4">
    <source>
        <dbReference type="Pfam" id="PF02872"/>
    </source>
</evidence>
<dbReference type="PRINTS" id="PR01607">
    <property type="entry name" value="APYRASEFAMLY"/>
</dbReference>
<dbReference type="RefSeq" id="WP_245962979.1">
    <property type="nucleotide sequence ID" value="NZ_REFC01000014.1"/>
</dbReference>
<name>A0A3L9YJD0_9FLAO</name>
<protein>
    <submittedName>
        <fullName evidence="5">2',3'-cyclic-nucleotide 2'-phosphodiesterase (5'-nucleotidase family)</fullName>
    </submittedName>
</protein>
<dbReference type="PANTHER" id="PTHR11575">
    <property type="entry name" value="5'-NUCLEOTIDASE-RELATED"/>
    <property type="match status" value="1"/>
</dbReference>
<dbReference type="InterPro" id="IPR008334">
    <property type="entry name" value="5'-Nucleotdase_C"/>
</dbReference>
<feature type="domain" description="Calcineurin-like phosphoesterase" evidence="3">
    <location>
        <begin position="47"/>
        <end position="265"/>
    </location>
</feature>
<evidence type="ECO:0000313" key="5">
    <source>
        <dbReference type="EMBL" id="RMA58038.1"/>
    </source>
</evidence>
<keyword evidence="2" id="KW-0378">Hydrolase</keyword>
<dbReference type="GO" id="GO:0009166">
    <property type="term" value="P:nucleotide catabolic process"/>
    <property type="evidence" value="ECO:0007669"/>
    <property type="project" value="InterPro"/>
</dbReference>
<evidence type="ECO:0000256" key="2">
    <source>
        <dbReference type="RuleBase" id="RU362119"/>
    </source>
</evidence>
<dbReference type="Proteomes" id="UP000271339">
    <property type="component" value="Unassembled WGS sequence"/>
</dbReference>
<dbReference type="Pfam" id="PF00149">
    <property type="entry name" value="Metallophos"/>
    <property type="match status" value="1"/>
</dbReference>
<evidence type="ECO:0000256" key="1">
    <source>
        <dbReference type="ARBA" id="ARBA00022729"/>
    </source>
</evidence>
<dbReference type="AlphaFoldDB" id="A0A3L9YJD0"/>
<sequence length="525" mass="58273">MRYSNRTIFKKMGYLPIFVSILLLVLQSCGTQQSLPVTESSDEISFKFIQLNDVYEIAPLGGGLYGGLARVAHIRDSVVNVNPNTYMFMAGDFLNPSLLGTLKVDGERVNGKHMVEVMNAMNFDLVTFGNHEFDVGEKALQNRLNESNFIWTSANVKQITSKGKEVFMVKNDIGNIPIKETYILTIEDKEGDRVKVGFFSVTTPTNPVEFVAYGDVILEGVRAYNELIDKVDFVVGFTHLSLEEDKALANKLPDLQLIMGGHEHYGMLVPVNNTIIAKADANAKTIYIHTLTYNKKTKNLKIDSHLMPVDDKISSSPKVKALVDKWNDILDKNIKEVISDPNEIVFHAKPPLDGTDSANRGIQTNLGDIFTAAMATSFNIPAQAAIVNGGSFRLDDMLDGDISSLDVFRVLPFGGKVVKVKLKGSLLIEVLEYGKSKSGTGAYLQRHNIKESDIAGWMINSKPIRINDEYTIAMSDFLMKGYDIPFLKADNPGIIEVYEPIPSEAAFDVRKAVINYMKSLKPIKK</sequence>
<dbReference type="InterPro" id="IPR029052">
    <property type="entry name" value="Metallo-depent_PP-like"/>
</dbReference>
<dbReference type="Pfam" id="PF02872">
    <property type="entry name" value="5_nucleotid_C"/>
    <property type="match status" value="1"/>
</dbReference>
<dbReference type="EMBL" id="REFC01000014">
    <property type="protein sequence ID" value="RMA58038.1"/>
    <property type="molecule type" value="Genomic_DNA"/>
</dbReference>
<dbReference type="InterPro" id="IPR004843">
    <property type="entry name" value="Calcineurin-like_PHP"/>
</dbReference>
<evidence type="ECO:0000259" key="3">
    <source>
        <dbReference type="Pfam" id="PF00149"/>
    </source>
</evidence>
<dbReference type="SUPFAM" id="SSF56300">
    <property type="entry name" value="Metallo-dependent phosphatases"/>
    <property type="match status" value="1"/>
</dbReference>
<accession>A0A3L9YJD0</accession>